<dbReference type="PANTHER" id="PTHR11409:SF43">
    <property type="entry name" value="ADENOSINE DEAMINASE"/>
    <property type="match status" value="1"/>
</dbReference>
<dbReference type="GO" id="GO:0004000">
    <property type="term" value="F:adenosine deaminase activity"/>
    <property type="evidence" value="ECO:0007669"/>
    <property type="project" value="UniProtKB-ARBA"/>
</dbReference>
<dbReference type="AlphaFoldDB" id="A0A6M1T2A9"/>
<name>A0A6M1T2A9_9BACT</name>
<evidence type="ECO:0000256" key="4">
    <source>
        <dbReference type="ARBA" id="ARBA00022723"/>
    </source>
</evidence>
<keyword evidence="6" id="KW-0862">Zinc</keyword>
<dbReference type="Pfam" id="PF00962">
    <property type="entry name" value="A_deaminase"/>
    <property type="match status" value="1"/>
</dbReference>
<evidence type="ECO:0000256" key="3">
    <source>
        <dbReference type="ARBA" id="ARBA00012784"/>
    </source>
</evidence>
<dbReference type="RefSeq" id="WP_165267575.1">
    <property type="nucleotide sequence ID" value="NZ_JAALLS010000007.1"/>
</dbReference>
<feature type="domain" description="Adenosine deaminase" evidence="7">
    <location>
        <begin position="7"/>
        <end position="325"/>
    </location>
</feature>
<keyword evidence="4" id="KW-0479">Metal-binding</keyword>
<protein>
    <recommendedName>
        <fullName evidence="3">adenosine deaminase</fullName>
        <ecNumber evidence="3">3.5.4.4</ecNumber>
    </recommendedName>
</protein>
<keyword evidence="5 8" id="KW-0378">Hydrolase</keyword>
<dbReference type="Proteomes" id="UP000479132">
    <property type="component" value="Unassembled WGS sequence"/>
</dbReference>
<dbReference type="GO" id="GO:0046103">
    <property type="term" value="P:inosine biosynthetic process"/>
    <property type="evidence" value="ECO:0007669"/>
    <property type="project" value="TreeGrafter"/>
</dbReference>
<evidence type="ECO:0000259" key="7">
    <source>
        <dbReference type="Pfam" id="PF00962"/>
    </source>
</evidence>
<evidence type="ECO:0000256" key="6">
    <source>
        <dbReference type="ARBA" id="ARBA00022833"/>
    </source>
</evidence>
<organism evidence="8 9">
    <name type="scientific">Fodinibius halophilus</name>
    <dbReference type="NCBI Taxonomy" id="1736908"/>
    <lineage>
        <taxon>Bacteria</taxon>
        <taxon>Pseudomonadati</taxon>
        <taxon>Balneolota</taxon>
        <taxon>Balneolia</taxon>
        <taxon>Balneolales</taxon>
        <taxon>Balneolaceae</taxon>
        <taxon>Fodinibius</taxon>
    </lineage>
</organism>
<keyword evidence="9" id="KW-1185">Reference proteome</keyword>
<dbReference type="SUPFAM" id="SSF51556">
    <property type="entry name" value="Metallo-dependent hydrolases"/>
    <property type="match status" value="1"/>
</dbReference>
<evidence type="ECO:0000256" key="2">
    <source>
        <dbReference type="ARBA" id="ARBA00006676"/>
    </source>
</evidence>
<evidence type="ECO:0000256" key="1">
    <source>
        <dbReference type="ARBA" id="ARBA00001947"/>
    </source>
</evidence>
<dbReference type="EC" id="3.5.4.4" evidence="3"/>
<dbReference type="PANTHER" id="PTHR11409">
    <property type="entry name" value="ADENOSINE DEAMINASE"/>
    <property type="match status" value="1"/>
</dbReference>
<accession>A0A6M1T2A9</accession>
<dbReference type="GO" id="GO:0043103">
    <property type="term" value="P:hypoxanthine salvage"/>
    <property type="evidence" value="ECO:0007669"/>
    <property type="project" value="TreeGrafter"/>
</dbReference>
<dbReference type="InterPro" id="IPR001365">
    <property type="entry name" value="A_deaminase_dom"/>
</dbReference>
<proteinExistence type="inferred from homology"/>
<sequence length="328" mass="36948">MNFSDLPKIELHLHLDCSLSFGVVKKLRPKITKAEYQEFFTAPAKCRDLADYIRRSLPAIELMQTEQALKLVTEDLFEQLLADNVLYTEIRFAPLEHTKGDLTIEEVVQVVNDTVEEQVEETGIEAGILLCTLRHYSEEQSMQTVKLVEQFKGSRVVGFDIAADEAGYPVDNHIEAFEYVNQKGLNCTAHAGEACGPESVWETLNKFSPSRIGHGVRSYEDPKLVEYLKKENIHLEVCPTSNVQTDVFEAITDHSVNKLFEAGISLSINTDTRTISNVTLNDEYETVASAFGWTTEELLQSNLHAIDHAFTDDGTKASLRKQITKAYR</sequence>
<comment type="caution">
    <text evidence="8">The sequence shown here is derived from an EMBL/GenBank/DDBJ whole genome shotgun (WGS) entry which is preliminary data.</text>
</comment>
<dbReference type="GO" id="GO:0005829">
    <property type="term" value="C:cytosol"/>
    <property type="evidence" value="ECO:0007669"/>
    <property type="project" value="TreeGrafter"/>
</dbReference>
<dbReference type="GO" id="GO:0046872">
    <property type="term" value="F:metal ion binding"/>
    <property type="evidence" value="ECO:0007669"/>
    <property type="project" value="UniProtKB-KW"/>
</dbReference>
<dbReference type="InterPro" id="IPR006330">
    <property type="entry name" value="Ado/ade_deaminase"/>
</dbReference>
<comment type="cofactor">
    <cofactor evidence="1">
        <name>Zn(2+)</name>
        <dbReference type="ChEBI" id="CHEBI:29105"/>
    </cofactor>
</comment>
<dbReference type="Gene3D" id="3.20.20.140">
    <property type="entry name" value="Metal-dependent hydrolases"/>
    <property type="match status" value="1"/>
</dbReference>
<evidence type="ECO:0000313" key="9">
    <source>
        <dbReference type="Proteomes" id="UP000479132"/>
    </source>
</evidence>
<dbReference type="InterPro" id="IPR032466">
    <property type="entry name" value="Metal_Hydrolase"/>
</dbReference>
<evidence type="ECO:0000313" key="8">
    <source>
        <dbReference type="EMBL" id="NGP88147.1"/>
    </source>
</evidence>
<dbReference type="EMBL" id="JAALLS010000007">
    <property type="protein sequence ID" value="NGP88147.1"/>
    <property type="molecule type" value="Genomic_DNA"/>
</dbReference>
<dbReference type="GO" id="GO:0006154">
    <property type="term" value="P:adenosine catabolic process"/>
    <property type="evidence" value="ECO:0007669"/>
    <property type="project" value="TreeGrafter"/>
</dbReference>
<dbReference type="NCBIfam" id="TIGR01430">
    <property type="entry name" value="aden_deam"/>
    <property type="match status" value="1"/>
</dbReference>
<gene>
    <name evidence="8" type="primary">add</name>
    <name evidence="8" type="ORF">G3569_07260</name>
</gene>
<comment type="similarity">
    <text evidence="2">Belongs to the metallo-dependent hydrolases superfamily. Adenosine and AMP deaminases family.</text>
</comment>
<evidence type="ECO:0000256" key="5">
    <source>
        <dbReference type="ARBA" id="ARBA00022801"/>
    </source>
</evidence>
<reference evidence="8 9" key="1">
    <citation type="submission" date="2020-02" db="EMBL/GenBank/DDBJ databases">
        <title>Aliifodinibius halophilus 2W32, complete genome.</title>
        <authorList>
            <person name="Li Y."/>
            <person name="Wu S."/>
        </authorList>
    </citation>
    <scope>NUCLEOTIDE SEQUENCE [LARGE SCALE GENOMIC DNA]</scope>
    <source>
        <strain evidence="8 9">2W32</strain>
    </source>
</reference>